<name>A7ILQ4_XANP2</name>
<dbReference type="InterPro" id="IPR055385">
    <property type="entry name" value="GpJ_HDII-ins2"/>
</dbReference>
<protein>
    <submittedName>
        <fullName evidence="4">Uncharacterized protein</fullName>
    </submittedName>
</protein>
<dbReference type="NCBIfam" id="NF040662">
    <property type="entry name" value="attach_TipJ_rel"/>
    <property type="match status" value="1"/>
</dbReference>
<gene>
    <name evidence="4" type="ordered locus">Xaut_3721</name>
</gene>
<dbReference type="Pfam" id="PF13550">
    <property type="entry name" value="Phage-tail_3"/>
    <property type="match status" value="1"/>
</dbReference>
<dbReference type="Pfam" id="PF24801">
    <property type="entry name" value="FNIII-A_GpJ"/>
    <property type="match status" value="1"/>
</dbReference>
<dbReference type="Proteomes" id="UP000002417">
    <property type="component" value="Chromosome"/>
</dbReference>
<dbReference type="EMBL" id="CP000781">
    <property type="protein sequence ID" value="ABS68947.1"/>
    <property type="molecule type" value="Genomic_DNA"/>
</dbReference>
<sequence length="774" mass="83688">MSIIVMQRLDPADRLSMTAPAGASLAEIVGLALPTAPVEHVRVLIGGHVIERANWHVVRPKPGAEVLVRLLPGNSGALRAVLTIAVAIAAITISGGLLGPLAPGLLAAGTLGASLAGAATLAVGTLLINALVPVRKEQAASGDTSPTYSISGMQNSLNPDGTVPRLLGEMRWAPVYAAKPYTEASGNDRYIIALFNCGYGPLELPTSEMRIGTTPISQYDGVTVEVREGYATDSPVTIYPNQVSEDAISIQLLYNEAHVQVTAPDVDRASIDIAFAQGLYAVSKGSTTAKYTWGVNFQLRYRKVGAVAWTSTGFNISDNHVQPLLRTYYFSFPERGQYEVEVKRVDINYDDFTADPNFAYTTRSDWVALRGYRPEYPLNFGKPLALVAVKIKATDQLNGTLDSFSVLGRSVLPDWDRASGAWIARATRNPASHFRHVLTGNATTYPVSTDEMEAIEDWHEWCALKGLTYDRVHDAAGSMAEVLADIAAAGRASPQDRGGRWGVVIDRIMDVVRGHISPRNSWGFSGRRPLARLPDAFRIKFRDETNDYEEAQRVVPLPGFYGEPGVVEDLALPGITDPDLIYREARRRGYELLHRPDTYEVQMDWEHLANTRGDLVRLSHDVLDRTQVSARVRTVSGFTVTLDEVVTMEAGKAYACRFRAEDGTSILRSVHTVPGETRAISLTGAGPMPAPGDLAMFGHAAEESLECIVKGVEIGDDLTAKLILIDHAPQIEVETDAETPPAWSGRVGAEAGVSLITPAVPVIFEVLSGSIIGG</sequence>
<dbReference type="OrthoDB" id="7349961at2"/>
<dbReference type="eggNOG" id="COG4733">
    <property type="taxonomic scope" value="Bacteria"/>
</dbReference>
<dbReference type="STRING" id="78245.Xaut_3721"/>
<dbReference type="PhylomeDB" id="A7ILQ4"/>
<keyword evidence="1" id="KW-1133">Transmembrane helix</keyword>
<keyword evidence="1" id="KW-0472">Membrane</keyword>
<dbReference type="AlphaFoldDB" id="A7ILQ4"/>
<evidence type="ECO:0000313" key="5">
    <source>
        <dbReference type="Proteomes" id="UP000002417"/>
    </source>
</evidence>
<feature type="transmembrane region" description="Helical" evidence="1">
    <location>
        <begin position="105"/>
        <end position="128"/>
    </location>
</feature>
<reference evidence="4 5" key="1">
    <citation type="submission" date="2007-07" db="EMBL/GenBank/DDBJ databases">
        <title>Complete sequence of chromosome of Xanthobacter autotrophicus Py2.</title>
        <authorList>
            <consortium name="US DOE Joint Genome Institute"/>
            <person name="Copeland A."/>
            <person name="Lucas S."/>
            <person name="Lapidus A."/>
            <person name="Barry K."/>
            <person name="Glavina del Rio T."/>
            <person name="Hammon N."/>
            <person name="Israni S."/>
            <person name="Dalin E."/>
            <person name="Tice H."/>
            <person name="Pitluck S."/>
            <person name="Sims D."/>
            <person name="Brettin T."/>
            <person name="Bruce D."/>
            <person name="Detter J.C."/>
            <person name="Han C."/>
            <person name="Tapia R."/>
            <person name="Brainard J."/>
            <person name="Schmutz J."/>
            <person name="Larimer F."/>
            <person name="Land M."/>
            <person name="Hauser L."/>
            <person name="Kyrpides N."/>
            <person name="Kim E."/>
            <person name="Ensigns S.A."/>
            <person name="Richardson P."/>
        </authorList>
    </citation>
    <scope>NUCLEOTIDE SEQUENCE [LARGE SCALE GENOMIC DNA]</scope>
    <source>
        <strain evidence="5">ATCC BAA-1158 / Py2</strain>
    </source>
</reference>
<dbReference type="InterPro" id="IPR032876">
    <property type="entry name" value="J_dom"/>
</dbReference>
<feature type="transmembrane region" description="Helical" evidence="1">
    <location>
        <begin position="77"/>
        <end position="99"/>
    </location>
</feature>
<feature type="domain" description="Tip attachment protein J" evidence="2">
    <location>
        <begin position="527"/>
        <end position="626"/>
    </location>
</feature>
<accession>A7ILQ4</accession>
<organism evidence="4 5">
    <name type="scientific">Xanthobacter autotrophicus (strain ATCC BAA-1158 / Py2)</name>
    <dbReference type="NCBI Taxonomy" id="78245"/>
    <lineage>
        <taxon>Bacteria</taxon>
        <taxon>Pseudomonadati</taxon>
        <taxon>Pseudomonadota</taxon>
        <taxon>Alphaproteobacteria</taxon>
        <taxon>Hyphomicrobiales</taxon>
        <taxon>Xanthobacteraceae</taxon>
        <taxon>Xanthobacter</taxon>
    </lineage>
</organism>
<evidence type="ECO:0000313" key="4">
    <source>
        <dbReference type="EMBL" id="ABS68947.1"/>
    </source>
</evidence>
<keyword evidence="1" id="KW-0812">Transmembrane</keyword>
<evidence type="ECO:0000259" key="2">
    <source>
        <dbReference type="Pfam" id="PF13550"/>
    </source>
</evidence>
<evidence type="ECO:0000259" key="3">
    <source>
        <dbReference type="Pfam" id="PF24801"/>
    </source>
</evidence>
<keyword evidence="5" id="KW-1185">Reference proteome</keyword>
<dbReference type="KEGG" id="xau:Xaut_3721"/>
<evidence type="ECO:0000256" key="1">
    <source>
        <dbReference type="SAM" id="Phobius"/>
    </source>
</evidence>
<dbReference type="HOGENOM" id="CLU_008822_0_0_5"/>
<feature type="domain" description="Tip attachment protein J HDII-ins2" evidence="3">
    <location>
        <begin position="243"/>
        <end position="350"/>
    </location>
</feature>
<proteinExistence type="predicted"/>